<dbReference type="Proteomes" id="UP000309676">
    <property type="component" value="Unassembled WGS sequence"/>
</dbReference>
<gene>
    <name evidence="3" type="ORF">FE782_08685</name>
</gene>
<protein>
    <recommendedName>
        <fullName evidence="5">Extracellular solute-binding protein</fullName>
    </recommendedName>
</protein>
<keyword evidence="4" id="KW-1185">Reference proteome</keyword>
<feature type="signal peptide" evidence="2">
    <location>
        <begin position="1"/>
        <end position="23"/>
    </location>
</feature>
<name>A0A5R9GH65_9BACL</name>
<sequence length="568" mass="63789">MRKRSRFNVLTALTLAGILLATACSNGNSGEEPATPEPEKQAEQPAPTTQEPAKEEEPAREPFTFTMNMDNPNINWDNEVAAEITKRTGATIKWDIITGDFREKMNVWLAAGDYPEVINIHDNTLQMYIEAGAVLDLTDLIKEHAPNIQKAFNNDLSILQHPDGKIYGLLQPPTQEVRRLNDKGWIAIQAAALKEAGYPEIKTLEDVRKVVVDYIAKYPEIDGGKTIGFSNYGAANQLYNIFDTAARSYAGFPTTAQYFVDDQNNARLRFFEPGYTDLFKFFNRINKEGLFDPESLVQTQEQFTTKCSQGRVVVIFGGGGDCNGTLEANGMEDRSYVYFDIVAPGKTKLQNEFSKNPSVGGDMWLSITKNAKDPVRLIQFYDDMYKLENQILVGWGIEGKYYTVENGKRTVTDWFIQYTKDNPSTFYEDLGIGYARPLSTNYASGFTLSDGDFAMYSSSESWVSKRTSQTVNDTYAKYGAKTAADLLIKGQQKAYNFATSKWTDEIKTFNTEAIAEWGKALPKFILEKDESKLDGIWAELEATLKGKGLDNQNAEVTRIYQEHLATLK</sequence>
<keyword evidence="2" id="KW-0732">Signal</keyword>
<dbReference type="PANTHER" id="PTHR43649:SF12">
    <property type="entry name" value="DIACETYLCHITOBIOSE BINDING PROTEIN DASA"/>
    <property type="match status" value="1"/>
</dbReference>
<dbReference type="PANTHER" id="PTHR43649">
    <property type="entry name" value="ARABINOSE-BINDING PROTEIN-RELATED"/>
    <property type="match status" value="1"/>
</dbReference>
<evidence type="ECO:0000256" key="2">
    <source>
        <dbReference type="SAM" id="SignalP"/>
    </source>
</evidence>
<evidence type="ECO:0000313" key="4">
    <source>
        <dbReference type="Proteomes" id="UP000309676"/>
    </source>
</evidence>
<dbReference type="RefSeq" id="WP_138193685.1">
    <property type="nucleotide sequence ID" value="NZ_VCIW01000004.1"/>
</dbReference>
<dbReference type="EMBL" id="VCIW01000004">
    <property type="protein sequence ID" value="TLS52694.1"/>
    <property type="molecule type" value="Genomic_DNA"/>
</dbReference>
<evidence type="ECO:0008006" key="5">
    <source>
        <dbReference type="Google" id="ProtNLM"/>
    </source>
</evidence>
<evidence type="ECO:0000313" key="3">
    <source>
        <dbReference type="EMBL" id="TLS52694.1"/>
    </source>
</evidence>
<dbReference type="AlphaFoldDB" id="A0A5R9GH65"/>
<reference evidence="3 4" key="1">
    <citation type="submission" date="2019-05" db="EMBL/GenBank/DDBJ databases">
        <authorList>
            <person name="Narsing Rao M.P."/>
            <person name="Li W.J."/>
        </authorList>
    </citation>
    <scope>NUCLEOTIDE SEQUENCE [LARGE SCALE GENOMIC DNA]</scope>
    <source>
        <strain evidence="3 4">SYSU_K30003</strain>
    </source>
</reference>
<organism evidence="3 4">
    <name type="scientific">Paenibacillus antri</name>
    <dbReference type="NCBI Taxonomy" id="2582848"/>
    <lineage>
        <taxon>Bacteria</taxon>
        <taxon>Bacillati</taxon>
        <taxon>Bacillota</taxon>
        <taxon>Bacilli</taxon>
        <taxon>Bacillales</taxon>
        <taxon>Paenibacillaceae</taxon>
        <taxon>Paenibacillus</taxon>
    </lineage>
</organism>
<feature type="chain" id="PRO_5024287485" description="Extracellular solute-binding protein" evidence="2">
    <location>
        <begin position="24"/>
        <end position="568"/>
    </location>
</feature>
<dbReference type="PROSITE" id="PS51257">
    <property type="entry name" value="PROKAR_LIPOPROTEIN"/>
    <property type="match status" value="1"/>
</dbReference>
<proteinExistence type="predicted"/>
<accession>A0A5R9GH65</accession>
<dbReference type="OrthoDB" id="54751at2"/>
<dbReference type="Gene3D" id="3.40.190.10">
    <property type="entry name" value="Periplasmic binding protein-like II"/>
    <property type="match status" value="2"/>
</dbReference>
<dbReference type="SUPFAM" id="SSF53850">
    <property type="entry name" value="Periplasmic binding protein-like II"/>
    <property type="match status" value="1"/>
</dbReference>
<evidence type="ECO:0000256" key="1">
    <source>
        <dbReference type="SAM" id="MobiDB-lite"/>
    </source>
</evidence>
<dbReference type="InterPro" id="IPR050490">
    <property type="entry name" value="Bact_solute-bd_prot1"/>
</dbReference>
<feature type="region of interest" description="Disordered" evidence="1">
    <location>
        <begin position="26"/>
        <end position="59"/>
    </location>
</feature>
<comment type="caution">
    <text evidence="3">The sequence shown here is derived from an EMBL/GenBank/DDBJ whole genome shotgun (WGS) entry which is preliminary data.</text>
</comment>